<evidence type="ECO:0000259" key="9">
    <source>
        <dbReference type="Pfam" id="PF04101"/>
    </source>
</evidence>
<comment type="catalytic activity">
    <reaction evidence="6">
        <text>an N-acetyl-alpha-D-glucosaminyl-diphospho-di-trans,poly-cis-dolichol + UDP-N-acetyl-alpha-D-glucosamine = an N,N'-diacetylchitobiosyl-diphospho-di-trans,poly-cis-dolichol + UDP + H(+)</text>
        <dbReference type="Rhea" id="RHEA:23380"/>
        <dbReference type="Rhea" id="RHEA-COMP:19507"/>
        <dbReference type="Rhea" id="RHEA-COMP:19510"/>
        <dbReference type="ChEBI" id="CHEBI:15378"/>
        <dbReference type="ChEBI" id="CHEBI:57269"/>
        <dbReference type="ChEBI" id="CHEBI:57705"/>
        <dbReference type="ChEBI" id="CHEBI:58223"/>
        <dbReference type="ChEBI" id="CHEBI:58427"/>
        <dbReference type="EC" id="2.4.1.141"/>
    </reaction>
</comment>
<evidence type="ECO:0000256" key="5">
    <source>
        <dbReference type="ARBA" id="ARBA00032061"/>
    </source>
</evidence>
<dbReference type="InterPro" id="IPR007235">
    <property type="entry name" value="Glyco_trans_28_C"/>
</dbReference>
<keyword evidence="7" id="KW-0256">Endoplasmic reticulum</keyword>
<dbReference type="EMBL" id="DS995901">
    <property type="protein sequence ID" value="EEA24046.1"/>
    <property type="molecule type" value="Genomic_DNA"/>
</dbReference>
<keyword evidence="11" id="KW-1185">Reference proteome</keyword>
<evidence type="ECO:0000313" key="10">
    <source>
        <dbReference type="EMBL" id="EEA24046.1"/>
    </source>
</evidence>
<evidence type="ECO:0000256" key="7">
    <source>
        <dbReference type="RuleBase" id="RU362128"/>
    </source>
</evidence>
<evidence type="ECO:0000256" key="2">
    <source>
        <dbReference type="ARBA" id="ARBA00012614"/>
    </source>
</evidence>
<feature type="domain" description="Glycosyl transferase family 28 C-terminal" evidence="9">
    <location>
        <begin position="8"/>
        <end position="164"/>
    </location>
</feature>
<proteinExistence type="inferred from homology"/>
<dbReference type="GO" id="GO:0004577">
    <property type="term" value="F:N-acetylglucosaminyldiphosphodolichol N-acetylglucosaminyltransferase activity"/>
    <property type="evidence" value="ECO:0007669"/>
    <property type="project" value="UniProtKB-EC"/>
</dbReference>
<feature type="region of interest" description="Disordered" evidence="8">
    <location>
        <begin position="166"/>
        <end position="186"/>
    </location>
</feature>
<dbReference type="GO" id="GO:0006488">
    <property type="term" value="P:dolichol-linked oligosaccharide biosynthetic process"/>
    <property type="evidence" value="ECO:0007669"/>
    <property type="project" value="TreeGrafter"/>
</dbReference>
<organism evidence="10 11">
    <name type="scientific">Talaromyces marneffei (strain ATCC 18224 / CBS 334.59 / QM 7333)</name>
    <name type="common">Penicillium marneffei</name>
    <dbReference type="NCBI Taxonomy" id="441960"/>
    <lineage>
        <taxon>Eukaryota</taxon>
        <taxon>Fungi</taxon>
        <taxon>Dikarya</taxon>
        <taxon>Ascomycota</taxon>
        <taxon>Pezizomycotina</taxon>
        <taxon>Eurotiomycetes</taxon>
        <taxon>Eurotiomycetidae</taxon>
        <taxon>Eurotiales</taxon>
        <taxon>Trichocomaceae</taxon>
        <taxon>Talaromyces</taxon>
        <taxon>Talaromyces sect. Talaromyces</taxon>
    </lineage>
</organism>
<dbReference type="Gene3D" id="3.40.50.2000">
    <property type="entry name" value="Glycogen Phosphorylase B"/>
    <property type="match status" value="1"/>
</dbReference>
<dbReference type="OrthoDB" id="20273at2759"/>
<name>B6QF11_TALMQ</name>
<dbReference type="GO" id="GO:0043541">
    <property type="term" value="C:UDP-N-acetylglucosamine transferase complex"/>
    <property type="evidence" value="ECO:0007669"/>
    <property type="project" value="TreeGrafter"/>
</dbReference>
<evidence type="ECO:0000256" key="4">
    <source>
        <dbReference type="ARBA" id="ARBA00024804"/>
    </source>
</evidence>
<reference evidence="11" key="1">
    <citation type="journal article" date="2015" name="Genome Announc.">
        <title>Genome sequence of the AIDS-associated pathogen Penicillium marneffei (ATCC18224) and its near taxonomic relative Talaromyces stipitatus (ATCC10500).</title>
        <authorList>
            <person name="Nierman W.C."/>
            <person name="Fedorova-Abrams N.D."/>
            <person name="Andrianopoulos A."/>
        </authorList>
    </citation>
    <scope>NUCLEOTIDE SEQUENCE [LARGE SCALE GENOMIC DNA]</scope>
    <source>
        <strain evidence="11">ATCC 18224 / CBS 334.59 / QM 7333</strain>
    </source>
</reference>
<dbReference type="Pfam" id="PF04101">
    <property type="entry name" value="Glyco_tran_28_C"/>
    <property type="match status" value="1"/>
</dbReference>
<dbReference type="EC" id="2.4.1.141" evidence="2 7"/>
<evidence type="ECO:0000256" key="3">
    <source>
        <dbReference type="ARBA" id="ARBA00017468"/>
    </source>
</evidence>
<evidence type="ECO:0000256" key="8">
    <source>
        <dbReference type="SAM" id="MobiDB-lite"/>
    </source>
</evidence>
<comment type="function">
    <text evidence="4 7">Involved in protein N-glycosylation. Essential for the second step of the dolichol-linked oligosaccharide pathway.</text>
</comment>
<dbReference type="HOGENOM" id="CLU_085408_2_1_1"/>
<dbReference type="AlphaFoldDB" id="B6QF11"/>
<comment type="subunit">
    <text evidence="1 7">Heterodimer with ALG14 to form a functional enzyme.</text>
</comment>
<dbReference type="SUPFAM" id="SSF53756">
    <property type="entry name" value="UDP-Glycosyltransferase/glycogen phosphorylase"/>
    <property type="match status" value="1"/>
</dbReference>
<dbReference type="InterPro" id="IPR052474">
    <property type="entry name" value="UDP-GlcNAc_transferase"/>
</dbReference>
<comment type="similarity">
    <text evidence="7">Belongs to the glycosyltransferase 28 family.</text>
</comment>
<sequence length="200" mass="21583">MTTVSHKVCFVTIGATAPFDALLSNVLDEPFLKALKKHEYTTLLIQYGKEGQAIFDTFTKINPPGSTAQYGLDIQGFGFKKDGLVQEMRSTKANSSQNVVEGMILSHAGSGSIMEALRIGVPLVVVPNPALQDNHQEELARQIAKNGWAVAGKLDRLADSVQKAEKLRSTSRSWPPKNSGALKDSKGLAGVVEDELGFLD</sequence>
<evidence type="ECO:0000256" key="6">
    <source>
        <dbReference type="ARBA" id="ARBA00048184"/>
    </source>
</evidence>
<dbReference type="PhylomeDB" id="B6QF11"/>
<evidence type="ECO:0000313" key="11">
    <source>
        <dbReference type="Proteomes" id="UP000001294"/>
    </source>
</evidence>
<evidence type="ECO:0000256" key="1">
    <source>
        <dbReference type="ARBA" id="ARBA00011198"/>
    </source>
</evidence>
<dbReference type="Proteomes" id="UP000001294">
    <property type="component" value="Unassembled WGS sequence"/>
</dbReference>
<keyword evidence="7 10" id="KW-0808">Transferase</keyword>
<gene>
    <name evidence="7" type="primary">ALG13</name>
    <name evidence="10" type="ORF">PMAA_080640</name>
</gene>
<dbReference type="PANTHER" id="PTHR47043">
    <property type="entry name" value="UDP-N-ACETYLGLUCOSAMINE TRANSFERASE SUBUNIT ALG13"/>
    <property type="match status" value="1"/>
</dbReference>
<dbReference type="STRING" id="441960.B6QF11"/>
<dbReference type="VEuPathDB" id="FungiDB:PMAA_080640"/>
<protein>
    <recommendedName>
        <fullName evidence="3 7">UDP-N-acetylglucosamine transferase subunit ALG13</fullName>
        <ecNumber evidence="2 7">2.4.1.141</ecNumber>
    </recommendedName>
    <alternativeName>
        <fullName evidence="5 7">Asparagine-linked glycosylation protein 13</fullName>
    </alternativeName>
</protein>
<keyword evidence="7" id="KW-0328">Glycosyltransferase</keyword>
<comment type="subcellular location">
    <subcellularLocation>
        <location evidence="7">Endoplasmic reticulum</location>
    </subcellularLocation>
</comment>
<dbReference type="PANTHER" id="PTHR47043:SF1">
    <property type="entry name" value="UDP-N-ACETYLGLUCOSAMINE TRANSFERASE SUBUNIT ALG13"/>
    <property type="match status" value="1"/>
</dbReference>
<accession>B6QF11</accession>